<keyword evidence="2" id="KW-1185">Reference proteome</keyword>
<evidence type="ECO:0000313" key="1">
    <source>
        <dbReference type="EMBL" id="TVZ02466.1"/>
    </source>
</evidence>
<dbReference type="OrthoDB" id="5732163at2"/>
<reference evidence="1 2" key="1">
    <citation type="submission" date="2018-11" db="EMBL/GenBank/DDBJ databases">
        <title>Trebonia kvetii gen.nov., sp.nov., a novel acidophilic actinobacterium, and proposal of the new actinobacterial family Treboniaceae fam. nov.</title>
        <authorList>
            <person name="Rapoport D."/>
            <person name="Sagova-Mareckova M."/>
            <person name="Sedlacek I."/>
            <person name="Provaznik J."/>
            <person name="Kralova S."/>
            <person name="Pavlinic D."/>
            <person name="Benes V."/>
            <person name="Kopecky J."/>
        </authorList>
    </citation>
    <scope>NUCLEOTIDE SEQUENCE [LARGE SCALE GENOMIC DNA]</scope>
    <source>
        <strain evidence="1 2">15Tr583</strain>
    </source>
</reference>
<organism evidence="1 2">
    <name type="scientific">Trebonia kvetii</name>
    <dbReference type="NCBI Taxonomy" id="2480626"/>
    <lineage>
        <taxon>Bacteria</taxon>
        <taxon>Bacillati</taxon>
        <taxon>Actinomycetota</taxon>
        <taxon>Actinomycetes</taxon>
        <taxon>Streptosporangiales</taxon>
        <taxon>Treboniaceae</taxon>
        <taxon>Trebonia</taxon>
    </lineage>
</organism>
<dbReference type="EMBL" id="RPFW01000005">
    <property type="protein sequence ID" value="TVZ02466.1"/>
    <property type="molecule type" value="Genomic_DNA"/>
</dbReference>
<dbReference type="AlphaFoldDB" id="A0A6P2BW50"/>
<dbReference type="Proteomes" id="UP000460272">
    <property type="component" value="Unassembled WGS sequence"/>
</dbReference>
<proteinExistence type="predicted"/>
<dbReference type="CDD" id="cd00531">
    <property type="entry name" value="NTF2_like"/>
    <property type="match status" value="1"/>
</dbReference>
<dbReference type="RefSeq" id="WP_145857500.1">
    <property type="nucleotide sequence ID" value="NZ_RPFW01000005.1"/>
</dbReference>
<dbReference type="InterPro" id="IPR032710">
    <property type="entry name" value="NTF2-like_dom_sf"/>
</dbReference>
<evidence type="ECO:0008006" key="3">
    <source>
        <dbReference type="Google" id="ProtNLM"/>
    </source>
</evidence>
<dbReference type="Gene3D" id="3.10.450.50">
    <property type="match status" value="1"/>
</dbReference>
<protein>
    <recommendedName>
        <fullName evidence="3">Nuclear transport factor 2 family protein</fullName>
    </recommendedName>
</protein>
<comment type="caution">
    <text evidence="1">The sequence shown here is derived from an EMBL/GenBank/DDBJ whole genome shotgun (WGS) entry which is preliminary data.</text>
</comment>
<accession>A0A6P2BW50</accession>
<gene>
    <name evidence="1" type="ORF">EAS64_27105</name>
</gene>
<dbReference type="SUPFAM" id="SSF54427">
    <property type="entry name" value="NTF2-like"/>
    <property type="match status" value="1"/>
</dbReference>
<sequence>MSEYFARLDRADVEGVLELYADNAVLQDAKGKAAIRQIILSTSAAVAGKNSPHIPTNIRAASIDDGVAVDYTVVAYLQEGPGPYPAIAILNQRQILKRSAADGMLRIVEHRVQGFDPERQE</sequence>
<evidence type="ECO:0000313" key="2">
    <source>
        <dbReference type="Proteomes" id="UP000460272"/>
    </source>
</evidence>
<name>A0A6P2BW50_9ACTN</name>